<feature type="domain" description="Cadherin" evidence="11">
    <location>
        <begin position="406"/>
        <end position="508"/>
    </location>
</feature>
<name>A0ABQ9FNT1_TEGGR</name>
<dbReference type="PROSITE" id="PS00232">
    <property type="entry name" value="CADHERIN_1"/>
    <property type="match status" value="2"/>
</dbReference>
<evidence type="ECO:0000256" key="7">
    <source>
        <dbReference type="ARBA" id="ARBA00023136"/>
    </source>
</evidence>
<comment type="subcellular location">
    <subcellularLocation>
        <location evidence="1">Membrane</location>
    </subcellularLocation>
</comment>
<dbReference type="InterPro" id="IPR015919">
    <property type="entry name" value="Cadherin-like_sf"/>
</dbReference>
<dbReference type="Gene3D" id="2.60.40.60">
    <property type="entry name" value="Cadherins"/>
    <property type="match status" value="7"/>
</dbReference>
<dbReference type="InterPro" id="IPR002126">
    <property type="entry name" value="Cadherin-like_dom"/>
</dbReference>
<dbReference type="CDD" id="cd11304">
    <property type="entry name" value="Cadherin_repeat"/>
    <property type="match status" value="6"/>
</dbReference>
<dbReference type="InterPro" id="IPR020894">
    <property type="entry name" value="Cadherin_CS"/>
</dbReference>
<evidence type="ECO:0000313" key="13">
    <source>
        <dbReference type="Proteomes" id="UP001217089"/>
    </source>
</evidence>
<organism evidence="12 13">
    <name type="scientific">Tegillarca granosa</name>
    <name type="common">Malaysian cockle</name>
    <name type="synonym">Anadara granosa</name>
    <dbReference type="NCBI Taxonomy" id="220873"/>
    <lineage>
        <taxon>Eukaryota</taxon>
        <taxon>Metazoa</taxon>
        <taxon>Spiralia</taxon>
        <taxon>Lophotrochozoa</taxon>
        <taxon>Mollusca</taxon>
        <taxon>Bivalvia</taxon>
        <taxon>Autobranchia</taxon>
        <taxon>Pteriomorphia</taxon>
        <taxon>Arcoida</taxon>
        <taxon>Arcoidea</taxon>
        <taxon>Arcidae</taxon>
        <taxon>Tegillarca</taxon>
    </lineage>
</organism>
<dbReference type="SMART" id="SM00112">
    <property type="entry name" value="CA"/>
    <property type="match status" value="6"/>
</dbReference>
<feature type="domain" description="Cadherin" evidence="11">
    <location>
        <begin position="196"/>
        <end position="297"/>
    </location>
</feature>
<feature type="domain" description="Cadherin" evidence="11">
    <location>
        <begin position="298"/>
        <end position="405"/>
    </location>
</feature>
<evidence type="ECO:0000256" key="1">
    <source>
        <dbReference type="ARBA" id="ARBA00004370"/>
    </source>
</evidence>
<keyword evidence="4 8" id="KW-0106">Calcium</keyword>
<evidence type="ECO:0000256" key="4">
    <source>
        <dbReference type="ARBA" id="ARBA00022837"/>
    </source>
</evidence>
<dbReference type="PRINTS" id="PR00205">
    <property type="entry name" value="CADHERIN"/>
</dbReference>
<evidence type="ECO:0000259" key="11">
    <source>
        <dbReference type="PROSITE" id="PS50268"/>
    </source>
</evidence>
<keyword evidence="13" id="KW-1185">Reference proteome</keyword>
<comment type="caution">
    <text evidence="12">The sequence shown here is derived from an EMBL/GenBank/DDBJ whole genome shotgun (WGS) entry which is preliminary data.</text>
</comment>
<evidence type="ECO:0000256" key="10">
    <source>
        <dbReference type="SAM" id="Phobius"/>
    </source>
</evidence>
<feature type="domain" description="Cadherin" evidence="11">
    <location>
        <begin position="512"/>
        <end position="621"/>
    </location>
</feature>
<dbReference type="Pfam" id="PF00028">
    <property type="entry name" value="Cadherin"/>
    <property type="match status" value="6"/>
</dbReference>
<evidence type="ECO:0000256" key="8">
    <source>
        <dbReference type="PROSITE-ProRule" id="PRU00043"/>
    </source>
</evidence>
<reference evidence="12 13" key="1">
    <citation type="submission" date="2022-12" db="EMBL/GenBank/DDBJ databases">
        <title>Chromosome-level genome of Tegillarca granosa.</title>
        <authorList>
            <person name="Kim J."/>
        </authorList>
    </citation>
    <scope>NUCLEOTIDE SEQUENCE [LARGE SCALE GENOMIC DNA]</scope>
    <source>
        <strain evidence="12">Teg-2019</strain>
        <tissue evidence="12">Adductor muscle</tissue>
    </source>
</reference>
<dbReference type="PANTHER" id="PTHR24025">
    <property type="entry name" value="DESMOGLEIN FAMILY MEMBER"/>
    <property type="match status" value="1"/>
</dbReference>
<evidence type="ECO:0000313" key="12">
    <source>
        <dbReference type="EMBL" id="KAJ8318933.1"/>
    </source>
</evidence>
<feature type="domain" description="Cadherin" evidence="11">
    <location>
        <begin position="41"/>
        <end position="150"/>
    </location>
</feature>
<keyword evidence="7 10" id="KW-0472">Membrane</keyword>
<keyword evidence="5" id="KW-0130">Cell adhesion</keyword>
<evidence type="ECO:0000256" key="5">
    <source>
        <dbReference type="ARBA" id="ARBA00022889"/>
    </source>
</evidence>
<feature type="compositionally biased region" description="Basic and acidic residues" evidence="9">
    <location>
        <begin position="983"/>
        <end position="995"/>
    </location>
</feature>
<sequence>MTFYMFYSFRFTAMATDNKYNVTTDITIKVLEVNDNPPIFQQQIYRETISEGQRGKDLEYILTVKATDADSATSSAGVINYEIGVGSQGKFKLNGTTGVLTTAEFANFDYETQRVYNMTIVARDEGIPSQSGTAYVIINIRNENNKNPFIKPETRRADVYENVIIGTSVLQVIGEDPDGGTLIITILEYNDQPPRFLPYKNVTISEDQPAGTFVMALKATDEDDAISEYRMIESPRNFFTIGLYTGVVVTTETIIDYEEIEETYFIVQVFDDGVPRLSATAYVHVTIVNVNDNSPIFDRPSYNLNFPENSPGGKSLLRVHATDLDKGHFGQIKYFLTDPFNRFYMNNETGEIFVSPGAVLDREATPSIDILVTAYDSQLDPSVRRFTEVSIFLYLDDVNDNPPKFKVNDYIIRIPETIPINTEIFQVAATDQDLGINAYITFSKVRDSGDPQDFFALNPQTGRIRVSKSLLRQTGTYRFQVMASDAKYNTTANVTVIVFEAANSQPIWVIPPKTNMTIEVLESQYLGMLVFQVSARDDDRGTNGLIDYGFSVGNQTLSATSPEFRINPLTGVIRAERVFDREERDRYVLILVARDRGNPYLETQRSLTVVIIDVNDNVPVFPQSGGGQTIPYRFQISENAPNGSRINAVTATDADLNPKIYYYIIGISEEAPVQQSIVQVQAIDEDAYGNIRYRITQGNTGGALSIDPTNGIITNNILMQNQENFLLDVQADDSAGGVTLSAETAAKVLIFVTQKTKEVKLIIKQPASEVRTFIANYQTELQKFKRNNNNKYFDFICFSDIRDHVLDDGQTTSLWSDVYLSAICANCFNRNYYIYTTDELLRELTQLQNENKDTFDLLYINDMEPALGEQSYIDSTPTLVVMIIIILLFVLIIVFLIIACYCIQVSSRKKKALIHQHHVEEPTFEPVVVEKGLNPVYDNRGYEPEEPHAQYAQVLKRREIEPEQVPEAEPSPRYSDQSATMEVEIKDDSSPERSPPESPRIIDPADEEFVIETQVL</sequence>
<dbReference type="PANTHER" id="PTHR24025:SF23">
    <property type="entry name" value="NEURAL-CADHERIN"/>
    <property type="match status" value="1"/>
</dbReference>
<gene>
    <name evidence="12" type="ORF">KUTeg_004024</name>
</gene>
<protein>
    <recommendedName>
        <fullName evidence="11">Cadherin domain-containing protein</fullName>
    </recommendedName>
</protein>
<feature type="transmembrane region" description="Helical" evidence="10">
    <location>
        <begin position="879"/>
        <end position="903"/>
    </location>
</feature>
<keyword evidence="3" id="KW-0677">Repeat</keyword>
<dbReference type="Proteomes" id="UP001217089">
    <property type="component" value="Unassembled WGS sequence"/>
</dbReference>
<proteinExistence type="predicted"/>
<evidence type="ECO:0000256" key="6">
    <source>
        <dbReference type="ARBA" id="ARBA00022989"/>
    </source>
</evidence>
<dbReference type="InterPro" id="IPR050971">
    <property type="entry name" value="Cadherin-domain_protein"/>
</dbReference>
<evidence type="ECO:0000256" key="3">
    <source>
        <dbReference type="ARBA" id="ARBA00022737"/>
    </source>
</evidence>
<evidence type="ECO:0000256" key="2">
    <source>
        <dbReference type="ARBA" id="ARBA00022692"/>
    </source>
</evidence>
<feature type="region of interest" description="Disordered" evidence="9">
    <location>
        <begin position="961"/>
        <end position="1016"/>
    </location>
</feature>
<feature type="domain" description="Cadherin" evidence="11">
    <location>
        <begin position="628"/>
        <end position="768"/>
    </location>
</feature>
<keyword evidence="2 10" id="KW-0812">Transmembrane</keyword>
<accession>A0ABQ9FNT1</accession>
<dbReference type="EMBL" id="JARBDR010000214">
    <property type="protein sequence ID" value="KAJ8318933.1"/>
    <property type="molecule type" value="Genomic_DNA"/>
</dbReference>
<keyword evidence="6 10" id="KW-1133">Transmembrane helix</keyword>
<evidence type="ECO:0000256" key="9">
    <source>
        <dbReference type="SAM" id="MobiDB-lite"/>
    </source>
</evidence>
<dbReference type="PROSITE" id="PS50268">
    <property type="entry name" value="CADHERIN_2"/>
    <property type="match status" value="7"/>
</dbReference>
<feature type="domain" description="Cadherin" evidence="11">
    <location>
        <begin position="9"/>
        <end position="40"/>
    </location>
</feature>
<dbReference type="SUPFAM" id="SSF49313">
    <property type="entry name" value="Cadherin-like"/>
    <property type="match status" value="7"/>
</dbReference>